<evidence type="ECO:0008006" key="4">
    <source>
        <dbReference type="Google" id="ProtNLM"/>
    </source>
</evidence>
<evidence type="ECO:0000313" key="3">
    <source>
        <dbReference type="Proteomes" id="UP000295008"/>
    </source>
</evidence>
<evidence type="ECO:0000313" key="2">
    <source>
        <dbReference type="EMBL" id="TCL76957.1"/>
    </source>
</evidence>
<dbReference type="PANTHER" id="PTHR35813:SF1">
    <property type="entry name" value="INNER MEMBRANE PROTEIN YBAN"/>
    <property type="match status" value="1"/>
</dbReference>
<feature type="transmembrane region" description="Helical" evidence="1">
    <location>
        <begin position="92"/>
        <end position="109"/>
    </location>
</feature>
<dbReference type="AlphaFoldDB" id="A0A4V6NH73"/>
<protein>
    <recommendedName>
        <fullName evidence="4">DUF454 domain-containing protein</fullName>
    </recommendedName>
</protein>
<keyword evidence="1" id="KW-0812">Transmembrane</keyword>
<dbReference type="Pfam" id="PF04304">
    <property type="entry name" value="DUF454"/>
    <property type="match status" value="1"/>
</dbReference>
<accession>A0A4V6NH73</accession>
<gene>
    <name evidence="2" type="ORF">EDC14_1001242</name>
</gene>
<name>A0A4V6NH73_HYDET</name>
<dbReference type="EMBL" id="SLUN01000001">
    <property type="protein sequence ID" value="TCL76957.1"/>
    <property type="molecule type" value="Genomic_DNA"/>
</dbReference>
<proteinExistence type="predicted"/>
<dbReference type="InterPro" id="IPR007401">
    <property type="entry name" value="DUF454"/>
</dbReference>
<reference evidence="2 3" key="1">
    <citation type="submission" date="2019-03" db="EMBL/GenBank/DDBJ databases">
        <title>Genomic Encyclopedia of Type Strains, Phase IV (KMG-IV): sequencing the most valuable type-strain genomes for metagenomic binning, comparative biology and taxonomic classification.</title>
        <authorList>
            <person name="Goeker M."/>
        </authorList>
    </citation>
    <scope>NUCLEOTIDE SEQUENCE [LARGE SCALE GENOMIC DNA]</scope>
    <source>
        <strain evidence="2 3">LX-B</strain>
    </source>
</reference>
<organism evidence="2 3">
    <name type="scientific">Hydrogenispora ethanolica</name>
    <dbReference type="NCBI Taxonomy" id="1082276"/>
    <lineage>
        <taxon>Bacteria</taxon>
        <taxon>Bacillati</taxon>
        <taxon>Bacillota</taxon>
        <taxon>Hydrogenispora</taxon>
    </lineage>
</organism>
<keyword evidence="3" id="KW-1185">Reference proteome</keyword>
<sequence length="153" mass="17316">MNHCDQRRMPEPRRRSLALRLSLWGLGTLCLGLGILGVFLPVLPTTPFLLGAAFCYARSSRRFYEWLMRRRFIAARLEEFRTRGGLTARTKWSIFGVAFAMLAGAVVWINKPLMYLVFGILLGLKGWYFYFGIPTLPAAPGVAEREERDGNAG</sequence>
<feature type="transmembrane region" description="Helical" evidence="1">
    <location>
        <begin position="21"/>
        <end position="40"/>
    </location>
</feature>
<keyword evidence="1" id="KW-1133">Transmembrane helix</keyword>
<evidence type="ECO:0000256" key="1">
    <source>
        <dbReference type="SAM" id="Phobius"/>
    </source>
</evidence>
<dbReference type="RefSeq" id="WP_243662753.1">
    <property type="nucleotide sequence ID" value="NZ_SLUN01000001.1"/>
</dbReference>
<dbReference type="PANTHER" id="PTHR35813">
    <property type="entry name" value="INNER MEMBRANE PROTEIN YBAN"/>
    <property type="match status" value="1"/>
</dbReference>
<dbReference type="Proteomes" id="UP000295008">
    <property type="component" value="Unassembled WGS sequence"/>
</dbReference>
<feature type="transmembrane region" description="Helical" evidence="1">
    <location>
        <begin position="115"/>
        <end position="133"/>
    </location>
</feature>
<comment type="caution">
    <text evidence="2">The sequence shown here is derived from an EMBL/GenBank/DDBJ whole genome shotgun (WGS) entry which is preliminary data.</text>
</comment>
<keyword evidence="1" id="KW-0472">Membrane</keyword>
<dbReference type="GO" id="GO:0005886">
    <property type="term" value="C:plasma membrane"/>
    <property type="evidence" value="ECO:0007669"/>
    <property type="project" value="TreeGrafter"/>
</dbReference>